<dbReference type="PANTHER" id="PTHR30486:SF6">
    <property type="entry name" value="TYPE IV PILUS RETRACTATION ATPASE PILT"/>
    <property type="match status" value="1"/>
</dbReference>
<dbReference type="GO" id="GO:0016887">
    <property type="term" value="F:ATP hydrolysis activity"/>
    <property type="evidence" value="ECO:0007669"/>
    <property type="project" value="InterPro"/>
</dbReference>
<dbReference type="AlphaFoldDB" id="A0A858BXE1"/>
<dbReference type="InterPro" id="IPR001482">
    <property type="entry name" value="T2SS/T4SS_dom"/>
</dbReference>
<keyword evidence="4" id="KW-1185">Reference proteome</keyword>
<accession>A0A858BXE1</accession>
<feature type="domain" description="Bacterial type II secretion system protein E" evidence="2">
    <location>
        <begin position="100"/>
        <end position="347"/>
    </location>
</feature>
<dbReference type="RefSeq" id="WP_163067018.1">
    <property type="nucleotide sequence ID" value="NZ_CP048649.1"/>
</dbReference>
<protein>
    <submittedName>
        <fullName evidence="3">CpaF family protein</fullName>
    </submittedName>
</protein>
<evidence type="ECO:0000256" key="1">
    <source>
        <dbReference type="ARBA" id="ARBA00006611"/>
    </source>
</evidence>
<dbReference type="PANTHER" id="PTHR30486">
    <property type="entry name" value="TWITCHING MOTILITY PROTEIN PILT"/>
    <property type="match status" value="1"/>
</dbReference>
<dbReference type="InterPro" id="IPR050921">
    <property type="entry name" value="T4SS_GSP_E_ATPase"/>
</dbReference>
<dbReference type="Gene3D" id="3.30.450.380">
    <property type="match status" value="1"/>
</dbReference>
<evidence type="ECO:0000313" key="4">
    <source>
        <dbReference type="Proteomes" id="UP000466848"/>
    </source>
</evidence>
<dbReference type="Proteomes" id="UP000466848">
    <property type="component" value="Chromosome"/>
</dbReference>
<sequence length="450" mass="50348">MPKDNIVTLQGRLYKKNARIQETGREEGDDYKDILDKITQKITDNHSRELAEGLYSESTMTRLKNLINRYLLSEKLVQNETSIGTLTDRIYEDMAGIGFVKKYLEDPEVEEININGKDSIWVLYGNRKVKAPEKFETAEDCINVVKKMARMGGLILDGSTPLGDSYLSKGVRMSAAIFPAVDEDAGAIASIRKQKPSFITRENLISFETASSNELDFLTLCLNNNIPVAVAGPTGSGKTADVNYLLNSVDKSIRIVTIEDTKELLPESDDVVQLYTKEAPNEITMNDHLKLSLRLHPSIFVPAEMRGKEAQTAVEAARTGHTALTTLHANGARNAYLRILTMYRQADAALSEDTILRMIIEAFPIMLFKKQMPDKSRKYIEIFEATDVVEGKVVGNTIFKFMPTKTDVNDEGKIIKIHGKHEMIGGISERLADTFLLNGVSEETVKQYRI</sequence>
<organism evidence="3 4">
    <name type="scientific">Aminipila butyrica</name>
    <dbReference type="NCBI Taxonomy" id="433296"/>
    <lineage>
        <taxon>Bacteria</taxon>
        <taxon>Bacillati</taxon>
        <taxon>Bacillota</taxon>
        <taxon>Clostridia</taxon>
        <taxon>Peptostreptococcales</taxon>
        <taxon>Anaerovoracaceae</taxon>
        <taxon>Aminipila</taxon>
    </lineage>
</organism>
<evidence type="ECO:0000313" key="3">
    <source>
        <dbReference type="EMBL" id="QIB69778.1"/>
    </source>
</evidence>
<proteinExistence type="inferred from homology"/>
<name>A0A858BXE1_9FIRM</name>
<dbReference type="InterPro" id="IPR027417">
    <property type="entry name" value="P-loop_NTPase"/>
</dbReference>
<evidence type="ECO:0000259" key="2">
    <source>
        <dbReference type="Pfam" id="PF00437"/>
    </source>
</evidence>
<comment type="similarity">
    <text evidence="1">Belongs to the GSP E family.</text>
</comment>
<dbReference type="KEGG" id="abut:Ami103574_10805"/>
<dbReference type="Pfam" id="PF00437">
    <property type="entry name" value="T2SSE"/>
    <property type="match status" value="1"/>
</dbReference>
<dbReference type="CDD" id="cd01130">
    <property type="entry name" value="VirB11-like_ATPase"/>
    <property type="match status" value="1"/>
</dbReference>
<reference evidence="3 4" key="1">
    <citation type="submission" date="2020-02" db="EMBL/GenBank/DDBJ databases">
        <authorList>
            <person name="Kim Y.B."/>
            <person name="Roh S.W."/>
        </authorList>
    </citation>
    <scope>NUCLEOTIDE SEQUENCE [LARGE SCALE GENOMIC DNA]</scope>
    <source>
        <strain evidence="3 4">DSM 103574</strain>
    </source>
</reference>
<gene>
    <name evidence="3" type="ORF">Ami103574_10805</name>
</gene>
<dbReference type="Gene3D" id="3.40.50.300">
    <property type="entry name" value="P-loop containing nucleotide triphosphate hydrolases"/>
    <property type="match status" value="1"/>
</dbReference>
<dbReference type="SUPFAM" id="SSF52540">
    <property type="entry name" value="P-loop containing nucleoside triphosphate hydrolases"/>
    <property type="match status" value="1"/>
</dbReference>
<dbReference type="EMBL" id="CP048649">
    <property type="protein sequence ID" value="QIB69778.1"/>
    <property type="molecule type" value="Genomic_DNA"/>
</dbReference>